<dbReference type="PANTHER" id="PTHR24023">
    <property type="entry name" value="COLLAGEN ALPHA"/>
    <property type="match status" value="1"/>
</dbReference>
<feature type="compositionally biased region" description="Pro residues" evidence="1">
    <location>
        <begin position="1"/>
        <end position="10"/>
    </location>
</feature>
<dbReference type="EMBL" id="BAAALG010000007">
    <property type="protein sequence ID" value="GAA1100361.1"/>
    <property type="molecule type" value="Genomic_DNA"/>
</dbReference>
<dbReference type="Proteomes" id="UP001501581">
    <property type="component" value="Unassembled WGS sequence"/>
</dbReference>
<dbReference type="InterPro" id="IPR050149">
    <property type="entry name" value="Collagen_superfamily"/>
</dbReference>
<evidence type="ECO:0008006" key="4">
    <source>
        <dbReference type="Google" id="ProtNLM"/>
    </source>
</evidence>
<feature type="region of interest" description="Disordered" evidence="1">
    <location>
        <begin position="89"/>
        <end position="162"/>
    </location>
</feature>
<feature type="compositionally biased region" description="Low complexity" evidence="1">
    <location>
        <begin position="117"/>
        <end position="129"/>
    </location>
</feature>
<keyword evidence="3" id="KW-1185">Reference proteome</keyword>
<accession>A0ABN1TSJ7</accession>
<dbReference type="Pfam" id="PF01391">
    <property type="entry name" value="Collagen"/>
    <property type="match status" value="1"/>
</dbReference>
<proteinExistence type="predicted"/>
<evidence type="ECO:0000256" key="1">
    <source>
        <dbReference type="SAM" id="MobiDB-lite"/>
    </source>
</evidence>
<evidence type="ECO:0000313" key="3">
    <source>
        <dbReference type="Proteomes" id="UP001501581"/>
    </source>
</evidence>
<feature type="region of interest" description="Disordered" evidence="1">
    <location>
        <begin position="1"/>
        <end position="22"/>
    </location>
</feature>
<gene>
    <name evidence="2" type="ORF">GCM10009668_17820</name>
</gene>
<reference evidence="2 3" key="1">
    <citation type="journal article" date="2019" name="Int. J. Syst. Evol. Microbiol.">
        <title>The Global Catalogue of Microorganisms (GCM) 10K type strain sequencing project: providing services to taxonomists for standard genome sequencing and annotation.</title>
        <authorList>
            <consortium name="The Broad Institute Genomics Platform"/>
            <consortium name="The Broad Institute Genome Sequencing Center for Infectious Disease"/>
            <person name="Wu L."/>
            <person name="Ma J."/>
        </authorList>
    </citation>
    <scope>NUCLEOTIDE SEQUENCE [LARGE SCALE GENOMIC DNA]</scope>
    <source>
        <strain evidence="2 3">JCM 13008</strain>
    </source>
</reference>
<sequence length="299" mass="30032">MPSAPVPPTDPRPRRTLPRPSRRTGIAIASTGVALAVGLSVSGAYGADLAERVIRNPDLAPGSIGVHKLRTGAVTSRVVRNGTLRAEDFAPGVLGSGAQGPQGETGAAGPQGPPGPAGAQGVTGPAGAPGTPGPTGPAGVPGPQGPAGDAAGGGVYTTPANQGEPNTIAIPILVINTPQRFNDTAVPLNDEGDYLTPVTWEFTEAGTYQVTYQLGIQAPLALVGITTHATLGTGGSPADSTIPGSSLISTYNQSVLATQNIERTFTFNAEAGERLGVWVASNLLGTVRTSQRVTITKIS</sequence>
<organism evidence="2 3">
    <name type="scientific">Nocardioides dubius</name>
    <dbReference type="NCBI Taxonomy" id="317019"/>
    <lineage>
        <taxon>Bacteria</taxon>
        <taxon>Bacillati</taxon>
        <taxon>Actinomycetota</taxon>
        <taxon>Actinomycetes</taxon>
        <taxon>Propionibacteriales</taxon>
        <taxon>Nocardioidaceae</taxon>
        <taxon>Nocardioides</taxon>
    </lineage>
</organism>
<evidence type="ECO:0000313" key="2">
    <source>
        <dbReference type="EMBL" id="GAA1100361.1"/>
    </source>
</evidence>
<comment type="caution">
    <text evidence="2">The sequence shown here is derived from an EMBL/GenBank/DDBJ whole genome shotgun (WGS) entry which is preliminary data.</text>
</comment>
<protein>
    <recommendedName>
        <fullName evidence="4">Collagen triple helix repeat-containing protein</fullName>
    </recommendedName>
</protein>
<dbReference type="PANTHER" id="PTHR24023:SF1082">
    <property type="entry name" value="COLLAGEN TRIPLE HELIX REPEAT"/>
    <property type="match status" value="1"/>
</dbReference>
<dbReference type="InterPro" id="IPR008160">
    <property type="entry name" value="Collagen"/>
</dbReference>
<feature type="compositionally biased region" description="Low complexity" evidence="1">
    <location>
        <begin position="101"/>
        <end position="110"/>
    </location>
</feature>
<dbReference type="RefSeq" id="WP_343993503.1">
    <property type="nucleotide sequence ID" value="NZ_BAAALG010000007.1"/>
</dbReference>
<name>A0ABN1TSJ7_9ACTN</name>